<comment type="similarity">
    <text evidence="3">Belongs to the P-Pant transferase superfamily. EntD family.</text>
</comment>
<gene>
    <name evidence="14" type="ORF">N7U62_22000</name>
</gene>
<sequence>MIDIFLPEEARACFTNQNLGAEVLHAEELSIYQNFEPTRQLDFCRGRYSAHQCLEHFGADAPILKDQEGAPIWPEGYSGSISHTNGMAGAMVTKNVWIRSVGLDLERIGRITRELWQLLFTPREINQLNQCYPEKADFLSTLFFSIKEAFYKMQFAISRQFMGFHDCEIVYTKEKCHLSPLVKSTDALYQPSFYDIHYHRHDDLIISYVLLRHDKPKHEIDNHPWETNRHDGH</sequence>
<dbReference type="Proteomes" id="UP001300692">
    <property type="component" value="Unassembled WGS sequence"/>
</dbReference>
<evidence type="ECO:0000256" key="7">
    <source>
        <dbReference type="ARBA" id="ARBA00023191"/>
    </source>
</evidence>
<keyword evidence="6 14" id="KW-0808">Transferase</keyword>
<dbReference type="PANTHER" id="PTHR38096:SF1">
    <property type="entry name" value="ENTEROBACTIN SYNTHASE COMPONENT D"/>
    <property type="match status" value="1"/>
</dbReference>
<evidence type="ECO:0000259" key="12">
    <source>
        <dbReference type="Pfam" id="PF01648"/>
    </source>
</evidence>
<evidence type="ECO:0000259" key="13">
    <source>
        <dbReference type="Pfam" id="PF17837"/>
    </source>
</evidence>
<dbReference type="RefSeq" id="WP_264140276.1">
    <property type="nucleotide sequence ID" value="NZ_JAOYOD010000001.1"/>
</dbReference>
<dbReference type="PRINTS" id="PR01399">
    <property type="entry name" value="ENTSNTHTASED"/>
</dbReference>
<comment type="catalytic activity">
    <reaction evidence="10">
        <text>apo-[aryl-carrier protein] + CoA = holo-[aryl-carrier protein] + adenosine 3',5'-bisphosphate + H(+)</text>
        <dbReference type="Rhea" id="RHEA:48404"/>
        <dbReference type="Rhea" id="RHEA-COMP:15903"/>
        <dbReference type="Rhea" id="RHEA-COMP:17557"/>
        <dbReference type="ChEBI" id="CHEBI:15378"/>
        <dbReference type="ChEBI" id="CHEBI:29999"/>
        <dbReference type="ChEBI" id="CHEBI:57287"/>
        <dbReference type="ChEBI" id="CHEBI:58343"/>
        <dbReference type="ChEBI" id="CHEBI:64479"/>
    </reaction>
</comment>
<dbReference type="SUPFAM" id="SSF56214">
    <property type="entry name" value="4'-phosphopantetheinyl transferase"/>
    <property type="match status" value="1"/>
</dbReference>
<dbReference type="InterPro" id="IPR041354">
    <property type="entry name" value="4PPT_N"/>
</dbReference>
<evidence type="ECO:0000256" key="4">
    <source>
        <dbReference type="ARBA" id="ARBA00011503"/>
    </source>
</evidence>
<dbReference type="PANTHER" id="PTHR38096">
    <property type="entry name" value="ENTEROBACTIN SYNTHASE COMPONENT D"/>
    <property type="match status" value="1"/>
</dbReference>
<dbReference type="Pfam" id="PF17837">
    <property type="entry name" value="4PPT_N"/>
    <property type="match status" value="1"/>
</dbReference>
<dbReference type="Pfam" id="PF01648">
    <property type="entry name" value="ACPS"/>
    <property type="match status" value="1"/>
</dbReference>
<dbReference type="InterPro" id="IPR037143">
    <property type="entry name" value="4-PPantetheinyl_Trfase_dom_sf"/>
</dbReference>
<organism evidence="14 15">
    <name type="scientific">Reichenbachiella ulvae</name>
    <dbReference type="NCBI Taxonomy" id="2980104"/>
    <lineage>
        <taxon>Bacteria</taxon>
        <taxon>Pseudomonadati</taxon>
        <taxon>Bacteroidota</taxon>
        <taxon>Cytophagia</taxon>
        <taxon>Cytophagales</taxon>
        <taxon>Reichenbachiellaceae</taxon>
        <taxon>Reichenbachiella</taxon>
    </lineage>
</organism>
<keyword evidence="7" id="KW-0259">Enterobactin biosynthesis</keyword>
<evidence type="ECO:0000256" key="9">
    <source>
        <dbReference type="ARBA" id="ARBA00031996"/>
    </source>
</evidence>
<evidence type="ECO:0000256" key="5">
    <source>
        <dbReference type="ARBA" id="ARBA00019087"/>
    </source>
</evidence>
<evidence type="ECO:0000256" key="10">
    <source>
        <dbReference type="ARBA" id="ARBA00049176"/>
    </source>
</evidence>
<evidence type="ECO:0000256" key="6">
    <source>
        <dbReference type="ARBA" id="ARBA00022679"/>
    </source>
</evidence>
<dbReference type="GO" id="GO:0016740">
    <property type="term" value="F:transferase activity"/>
    <property type="evidence" value="ECO:0007669"/>
    <property type="project" value="UniProtKB-KW"/>
</dbReference>
<feature type="domain" description="4'-phosphopantetheinyl transferase" evidence="12">
    <location>
        <begin position="100"/>
        <end position="172"/>
    </location>
</feature>
<evidence type="ECO:0000256" key="2">
    <source>
        <dbReference type="ARBA" id="ARBA00004993"/>
    </source>
</evidence>
<proteinExistence type="inferred from homology"/>
<comment type="pathway">
    <text evidence="2">Siderophore biosynthesis; enterobactin biosynthesis.</text>
</comment>
<evidence type="ECO:0000256" key="11">
    <source>
        <dbReference type="ARBA" id="ARBA00049191"/>
    </source>
</evidence>
<evidence type="ECO:0000313" key="15">
    <source>
        <dbReference type="Proteomes" id="UP001300692"/>
    </source>
</evidence>
<evidence type="ECO:0000256" key="8">
    <source>
        <dbReference type="ARBA" id="ARBA00029894"/>
    </source>
</evidence>
<evidence type="ECO:0000256" key="3">
    <source>
        <dbReference type="ARBA" id="ARBA00008342"/>
    </source>
</evidence>
<comment type="caution">
    <text evidence="14">The sequence shown here is derived from an EMBL/GenBank/DDBJ whole genome shotgun (WGS) entry which is preliminary data.</text>
</comment>
<reference evidence="14 15" key="1">
    <citation type="submission" date="2022-10" db="EMBL/GenBank/DDBJ databases">
        <title>Comparative genomics and taxonomic characterization of three novel marine species of genus Reichenbachiella exhibiting antioxidant and polysaccharide degradation activities.</title>
        <authorList>
            <person name="Muhammad N."/>
            <person name="Lee Y.-J."/>
            <person name="Ko J."/>
            <person name="Kim S.-G."/>
        </authorList>
    </citation>
    <scope>NUCLEOTIDE SEQUENCE [LARGE SCALE GENOMIC DNA]</scope>
    <source>
        <strain evidence="14 15">ABR2-5</strain>
    </source>
</reference>
<evidence type="ECO:0000256" key="1">
    <source>
        <dbReference type="ARBA" id="ARBA00003937"/>
    </source>
</evidence>
<comment type="subunit">
    <text evidence="4">EntB, EntD, EntE, and EntF form a multienzyme complex called enterobactin synthase.</text>
</comment>
<dbReference type="EMBL" id="JAOYOD010000001">
    <property type="protein sequence ID" value="MCV9389355.1"/>
    <property type="molecule type" value="Genomic_DNA"/>
</dbReference>
<dbReference type="InterPro" id="IPR003542">
    <property type="entry name" value="Enbac_synth_compD-like"/>
</dbReference>
<name>A0ABT3D0T9_9BACT</name>
<dbReference type="Gene3D" id="3.90.470.20">
    <property type="entry name" value="4'-phosphopantetheinyl transferase domain"/>
    <property type="match status" value="1"/>
</dbReference>
<keyword evidence="15" id="KW-1185">Reference proteome</keyword>
<feature type="domain" description="4'-phosphopantetheinyl transferase N-terminal" evidence="13">
    <location>
        <begin position="34"/>
        <end position="92"/>
    </location>
</feature>
<dbReference type="InterPro" id="IPR008278">
    <property type="entry name" value="4-PPantetheinyl_Trfase_dom"/>
</dbReference>
<protein>
    <recommendedName>
        <fullName evidence="5">Enterobactin synthase component D</fullName>
    </recommendedName>
    <alternativeName>
        <fullName evidence="8">4'-phosphopantetheinyl transferase EntD</fullName>
    </alternativeName>
    <alternativeName>
        <fullName evidence="9">Enterochelin synthase D</fullName>
    </alternativeName>
</protein>
<comment type="catalytic activity">
    <reaction evidence="11">
        <text>apo-[peptidyl-carrier protein] + CoA = holo-[peptidyl-carrier protein] + adenosine 3',5'-bisphosphate + H(+)</text>
        <dbReference type="Rhea" id="RHEA:46228"/>
        <dbReference type="Rhea" id="RHEA-COMP:11479"/>
        <dbReference type="Rhea" id="RHEA-COMP:11480"/>
        <dbReference type="ChEBI" id="CHEBI:15378"/>
        <dbReference type="ChEBI" id="CHEBI:29999"/>
        <dbReference type="ChEBI" id="CHEBI:57287"/>
        <dbReference type="ChEBI" id="CHEBI:58343"/>
        <dbReference type="ChEBI" id="CHEBI:64479"/>
    </reaction>
</comment>
<accession>A0ABT3D0T9</accession>
<comment type="function">
    <text evidence="1">Involved in the biosynthesis of the siderophore enterobactin (enterochelin), which is a macrocyclic trimeric lactone of N-(2,3-dihydroxybenzoyl)-serine. The serine trilactone serves as a scaffolding for the three catechol functionalities that provide hexadentate coordination for the tightly ligated iron(2+) atoms. Plays an essential role in the assembly of the enterobactin by catalyzing the transfer of the 4'-phosphopantetheine (Ppant) moiety from coenzyme A to the apo-domains of both EntB (ArCP domain) and EntF (PCP domain) to yield their holo-forms which make them competent for the activation of 2,3-dihydroxybenzoate (DHB) and L-serine, respectively.</text>
</comment>
<evidence type="ECO:0000313" key="14">
    <source>
        <dbReference type="EMBL" id="MCV9389355.1"/>
    </source>
</evidence>